<feature type="transmembrane region" description="Helical" evidence="3">
    <location>
        <begin position="314"/>
        <end position="335"/>
    </location>
</feature>
<feature type="transmembrane region" description="Helical" evidence="3">
    <location>
        <begin position="341"/>
        <end position="361"/>
    </location>
</feature>
<keyword evidence="1" id="KW-0443">Lipid metabolism</keyword>
<sequence length="1286" mass="138224">MNEEQSSRCTDSMMVEKAHARREHFSDLPKDTDSGLWGIALSGGGIRSATFCAGLLKALAQNRVFHRFDVMSTVSGGGYIGGTVGKLFDNARETGQHPIEIEQALADADSRRFAVWLRANGRYLIPNGTKDILYASANFIRSLLGVHVELAILSILLGGVLVGLDLAIWAWADCITSNGGCWAPLGIGKGALAVLSLWPTIWIVLPIPAWFGCMFAFAYWATPEKAGQRIDVQHMLIALVSAASIAAIAYFGNFDRIEGVVEFGRLELPMPWVLIADAILGAAVVGIVLASILRRRKPDVPDALRNALTTCLANVLRIVLVILALGVIDGLAWWFAKGDTANTGIVGGAIATTVIALRVLLPRISDLPQNLAPLSRRRLLALVNLAGIAVLALIVVFWISLLHRTATAALFSRPPAPLDFELGALWLALMVAAPLVVVLVSFHSLDSLNRSSLYSFYRARLVRSFLGAANPKRFDPNSNDATVDTPFDSSPDGPMSRIDDVHPLDDVSISDYSPHEAGGPIHLLNVCINQTHDPRGGLFNQDRKGMLMTVGPNGLIRVGQRGWARIDPKGAPSLGSWMAISGAAVAPGLGGNTRPGIAALSMIAGLRLGYWCDSDALVQTQADSAPVSKHRGGASKYEQLLSELVGRFNGDESRYWYLSDGGHIENTGAYALLRERCSLIVVADCGADPRYGFRDLENLVRKARIDLQAEVTFLRPKPGDAHAICGFGSLDELASEESTACLALAQVTYKGTPKIAHMIVVKPNMCANMPVDLVNFKGDNPLFPQEPTTDQFFSEAQWESYFRLGQTLGRHLTAGLLDDLPQFVDQNFVKDEASASGSADAATEANRLPVQTRRIPARIAAASAVTASFSIGAIATLGFSTWQAVKAELQARDSSTHIQPASFRELTDIFGKIAPTNTTQLALNDARIGEMASALLRIGEVECTDLNSQAFRNSPLILLMVSSTRDACRRATQRHPACDALASDDKLPACLQTEPRAVCEQQYWIRSYGDGTNASNNSVNCPNHAIWKTAASTTAPPVIGSDVPAAPNPQTSPPPPQSASDPYASEAQGASSTVATGATQPPPPATAAQPLACKGRTVYLQIYGPELRDRVRSLREPWRALGASVPPVEDVWDTARRSGRKAPQPYTVPTVIYHDPDSKPCADQLAPKDAAPQWSVVPLSARLEGRPGTIEVWIPPLQANVGGPPDSAYCYQEDVRKDGPGRYGVHCHTTRSACESARGPNATRQQSACVATDLSAAEGIRYLRGWAGSWYALAAQPFKSPFPPLE</sequence>
<dbReference type="Gene3D" id="3.40.1090.10">
    <property type="entry name" value="Cytosolic phospholipase A2 catalytic domain"/>
    <property type="match status" value="1"/>
</dbReference>
<dbReference type="Proteomes" id="UP000054925">
    <property type="component" value="Unassembled WGS sequence"/>
</dbReference>
<dbReference type="GO" id="GO:0005829">
    <property type="term" value="C:cytosol"/>
    <property type="evidence" value="ECO:0007669"/>
    <property type="project" value="TreeGrafter"/>
</dbReference>
<keyword evidence="3" id="KW-0812">Transmembrane</keyword>
<dbReference type="InterPro" id="IPR002641">
    <property type="entry name" value="PNPLA_dom"/>
</dbReference>
<feature type="transmembrane region" description="Helical" evidence="3">
    <location>
        <begin position="859"/>
        <end position="882"/>
    </location>
</feature>
<feature type="transmembrane region" description="Helical" evidence="3">
    <location>
        <begin position="150"/>
        <end position="172"/>
    </location>
</feature>
<keyword evidence="3" id="KW-0472">Membrane</keyword>
<dbReference type="Pfam" id="PF01734">
    <property type="entry name" value="Patatin"/>
    <property type="match status" value="1"/>
</dbReference>
<feature type="transmembrane region" description="Helical" evidence="3">
    <location>
        <begin position="272"/>
        <end position="293"/>
    </location>
</feature>
<feature type="domain" description="PNPLA" evidence="4">
    <location>
        <begin position="39"/>
        <end position="145"/>
    </location>
</feature>
<dbReference type="SUPFAM" id="SSF52151">
    <property type="entry name" value="FabD/lysophospholipase-like"/>
    <property type="match status" value="2"/>
</dbReference>
<reference evidence="5" key="1">
    <citation type="submission" date="2016-01" db="EMBL/GenBank/DDBJ databases">
        <authorList>
            <person name="Peeters C."/>
        </authorList>
    </citation>
    <scope>NUCLEOTIDE SEQUENCE [LARGE SCALE GENOMIC DNA]</scope>
    <source>
        <strain evidence="5">LMG 22937</strain>
    </source>
</reference>
<evidence type="ECO:0000256" key="1">
    <source>
        <dbReference type="ARBA" id="ARBA00023098"/>
    </source>
</evidence>
<accession>A0A158JWZ9</accession>
<gene>
    <name evidence="5" type="ORF">AWB67_04343</name>
</gene>
<evidence type="ECO:0000313" key="6">
    <source>
        <dbReference type="Proteomes" id="UP000054925"/>
    </source>
</evidence>
<dbReference type="PANTHER" id="PTHR10728">
    <property type="entry name" value="CYTOSOLIC PHOSPHOLIPASE A2"/>
    <property type="match status" value="1"/>
</dbReference>
<organism evidence="5 6">
    <name type="scientific">Caballeronia terrestris</name>
    <dbReference type="NCBI Taxonomy" id="1226301"/>
    <lineage>
        <taxon>Bacteria</taxon>
        <taxon>Pseudomonadati</taxon>
        <taxon>Pseudomonadota</taxon>
        <taxon>Betaproteobacteria</taxon>
        <taxon>Burkholderiales</taxon>
        <taxon>Burkholderiaceae</taxon>
        <taxon>Caballeronia</taxon>
    </lineage>
</organism>
<keyword evidence="3" id="KW-1133">Transmembrane helix</keyword>
<dbReference type="GO" id="GO:0046475">
    <property type="term" value="P:glycerophospholipid catabolic process"/>
    <property type="evidence" value="ECO:0007669"/>
    <property type="project" value="TreeGrafter"/>
</dbReference>
<dbReference type="OrthoDB" id="100544at2"/>
<dbReference type="GO" id="GO:0004623">
    <property type="term" value="F:phospholipase A2 activity"/>
    <property type="evidence" value="ECO:0007669"/>
    <property type="project" value="TreeGrafter"/>
</dbReference>
<evidence type="ECO:0000256" key="2">
    <source>
        <dbReference type="SAM" id="MobiDB-lite"/>
    </source>
</evidence>
<keyword evidence="6" id="KW-1185">Reference proteome</keyword>
<evidence type="ECO:0000313" key="5">
    <source>
        <dbReference type="EMBL" id="SAL72770.1"/>
    </source>
</evidence>
<feature type="region of interest" description="Disordered" evidence="2">
    <location>
        <begin position="476"/>
        <end position="496"/>
    </location>
</feature>
<comment type="caution">
    <text evidence="5">The sequence shown here is derived from an EMBL/GenBank/DDBJ whole genome shotgun (WGS) entry which is preliminary data.</text>
</comment>
<dbReference type="RefSeq" id="WP_087658252.1">
    <property type="nucleotide sequence ID" value="NZ_FCOL02000028.1"/>
</dbReference>
<dbReference type="InterPro" id="IPR016035">
    <property type="entry name" value="Acyl_Trfase/lysoPLipase"/>
</dbReference>
<feature type="region of interest" description="Disordered" evidence="2">
    <location>
        <begin position="1037"/>
        <end position="1090"/>
    </location>
</feature>
<feature type="transmembrane region" description="Helical" evidence="3">
    <location>
        <begin position="232"/>
        <end position="252"/>
    </location>
</feature>
<feature type="compositionally biased region" description="Pro residues" evidence="2">
    <location>
        <begin position="1046"/>
        <end position="1057"/>
    </location>
</feature>
<dbReference type="EMBL" id="FCOL02000028">
    <property type="protein sequence ID" value="SAL72770.1"/>
    <property type="molecule type" value="Genomic_DNA"/>
</dbReference>
<dbReference type="PANTHER" id="PTHR10728:SF40">
    <property type="entry name" value="PATATIN FAMILY PROTEIN"/>
    <property type="match status" value="1"/>
</dbReference>
<evidence type="ECO:0000259" key="4">
    <source>
        <dbReference type="Pfam" id="PF01734"/>
    </source>
</evidence>
<feature type="transmembrane region" description="Helical" evidence="3">
    <location>
        <begin position="382"/>
        <end position="403"/>
    </location>
</feature>
<name>A0A158JWZ9_9BURK</name>
<feature type="transmembrane region" description="Helical" evidence="3">
    <location>
        <begin position="192"/>
        <end position="220"/>
    </location>
</feature>
<proteinExistence type="predicted"/>
<protein>
    <submittedName>
        <fullName evidence="5">Patatin-like phospholipase</fullName>
    </submittedName>
</protein>
<feature type="transmembrane region" description="Helical" evidence="3">
    <location>
        <begin position="423"/>
        <end position="442"/>
    </location>
</feature>
<evidence type="ECO:0000256" key="3">
    <source>
        <dbReference type="SAM" id="Phobius"/>
    </source>
</evidence>